<dbReference type="GO" id="GO:0003700">
    <property type="term" value="F:DNA-binding transcription factor activity"/>
    <property type="evidence" value="ECO:0007669"/>
    <property type="project" value="InterPro"/>
</dbReference>
<name>A0A6S6ZBH6_9BURK</name>
<evidence type="ECO:0000256" key="3">
    <source>
        <dbReference type="ARBA" id="ARBA00023125"/>
    </source>
</evidence>
<dbReference type="Gene3D" id="1.10.10.10">
    <property type="entry name" value="Winged helix-like DNA-binding domain superfamily/Winged helix DNA-binding domain"/>
    <property type="match status" value="1"/>
</dbReference>
<evidence type="ECO:0000256" key="4">
    <source>
        <dbReference type="ARBA" id="ARBA00023163"/>
    </source>
</evidence>
<dbReference type="SUPFAM" id="SSF46785">
    <property type="entry name" value="Winged helix' DNA-binding domain"/>
    <property type="match status" value="1"/>
</dbReference>
<dbReference type="GO" id="GO:0006351">
    <property type="term" value="P:DNA-templated transcription"/>
    <property type="evidence" value="ECO:0007669"/>
    <property type="project" value="TreeGrafter"/>
</dbReference>
<organism evidence="6 7">
    <name type="scientific">Achromobacter kerstersii</name>
    <dbReference type="NCBI Taxonomy" id="1353890"/>
    <lineage>
        <taxon>Bacteria</taxon>
        <taxon>Pseudomonadati</taxon>
        <taxon>Pseudomonadota</taxon>
        <taxon>Betaproteobacteria</taxon>
        <taxon>Burkholderiales</taxon>
        <taxon>Alcaligenaceae</taxon>
        <taxon>Achromobacter</taxon>
    </lineage>
</organism>
<dbReference type="AlphaFoldDB" id="A0A6S6ZBH6"/>
<evidence type="ECO:0000256" key="1">
    <source>
        <dbReference type="ARBA" id="ARBA00009437"/>
    </source>
</evidence>
<dbReference type="SUPFAM" id="SSF53850">
    <property type="entry name" value="Periplasmic binding protein-like II"/>
    <property type="match status" value="1"/>
</dbReference>
<keyword evidence="7" id="KW-1185">Reference proteome</keyword>
<dbReference type="RefSeq" id="WP_175169018.1">
    <property type="nucleotide sequence ID" value="NZ_CADIJQ010000001.1"/>
</dbReference>
<dbReference type="InterPro" id="IPR005119">
    <property type="entry name" value="LysR_subst-bd"/>
</dbReference>
<dbReference type="FunFam" id="3.40.190.10:FF:000017">
    <property type="entry name" value="Glycine cleavage system transcriptional activator"/>
    <property type="match status" value="1"/>
</dbReference>
<dbReference type="GO" id="GO:0043565">
    <property type="term" value="F:sequence-specific DNA binding"/>
    <property type="evidence" value="ECO:0007669"/>
    <property type="project" value="TreeGrafter"/>
</dbReference>
<dbReference type="PANTHER" id="PTHR30537">
    <property type="entry name" value="HTH-TYPE TRANSCRIPTIONAL REGULATOR"/>
    <property type="match status" value="1"/>
</dbReference>
<sequence>MFRKTFLPPVANLLAFEAVARRNSVSRAADELHLTQSAVSRQIHQLETQLGVTMFHRVRQRVVLSEAGRAYAAEVRILLHQLSDATRRTMACTQRDELNLAVLPTLGTRWLIPRLGDFMALKPEVTINFTSRTLPFEFSKEPFDAAIHFGAPDWAGAVCEYLMHEEVIVVCSPALQRLHRIRQIADLSGVVLLHQMSRAAQWASWLEQHGANTAQALRGPQFEQVAMLAQAAASGLGAALLPRFLVERELSSGELIQLFPQALNSTDAYYFVYPQSLAQAPLVREFGAWILGQCRTPADVPQAHA</sequence>
<dbReference type="PROSITE" id="PS50931">
    <property type="entry name" value="HTH_LYSR"/>
    <property type="match status" value="1"/>
</dbReference>
<reference evidence="6 7" key="1">
    <citation type="submission" date="2020-04" db="EMBL/GenBank/DDBJ databases">
        <authorList>
            <person name="De Canck E."/>
        </authorList>
    </citation>
    <scope>NUCLEOTIDE SEQUENCE [LARGE SCALE GENOMIC DNA]</scope>
    <source>
        <strain evidence="6 7">LMG 3441</strain>
    </source>
</reference>
<protein>
    <submittedName>
        <fullName evidence="6">Glycine cleavage system transcriptional activator</fullName>
    </submittedName>
</protein>
<dbReference type="Pfam" id="PF03466">
    <property type="entry name" value="LysR_substrate"/>
    <property type="match status" value="1"/>
</dbReference>
<dbReference type="EMBL" id="CADIJQ010000001">
    <property type="protein sequence ID" value="CAB3669931.1"/>
    <property type="molecule type" value="Genomic_DNA"/>
</dbReference>
<keyword evidence="2" id="KW-0805">Transcription regulation</keyword>
<dbReference type="InterPro" id="IPR036388">
    <property type="entry name" value="WH-like_DNA-bd_sf"/>
</dbReference>
<accession>A0A6S6ZBH6</accession>
<proteinExistence type="inferred from homology"/>
<dbReference type="FunFam" id="1.10.10.10:FF:000001">
    <property type="entry name" value="LysR family transcriptional regulator"/>
    <property type="match status" value="1"/>
</dbReference>
<dbReference type="PRINTS" id="PR00039">
    <property type="entry name" value="HTHLYSR"/>
</dbReference>
<evidence type="ECO:0000259" key="5">
    <source>
        <dbReference type="PROSITE" id="PS50931"/>
    </source>
</evidence>
<evidence type="ECO:0000256" key="2">
    <source>
        <dbReference type="ARBA" id="ARBA00023015"/>
    </source>
</evidence>
<evidence type="ECO:0000313" key="6">
    <source>
        <dbReference type="EMBL" id="CAB3669931.1"/>
    </source>
</evidence>
<keyword evidence="4" id="KW-0804">Transcription</keyword>
<comment type="similarity">
    <text evidence="1">Belongs to the LysR transcriptional regulatory family.</text>
</comment>
<dbReference type="Pfam" id="PF00126">
    <property type="entry name" value="HTH_1"/>
    <property type="match status" value="1"/>
</dbReference>
<evidence type="ECO:0000313" key="7">
    <source>
        <dbReference type="Proteomes" id="UP000494269"/>
    </source>
</evidence>
<dbReference type="InterPro" id="IPR036390">
    <property type="entry name" value="WH_DNA-bd_sf"/>
</dbReference>
<dbReference type="Proteomes" id="UP000494269">
    <property type="component" value="Unassembled WGS sequence"/>
</dbReference>
<keyword evidence="3" id="KW-0238">DNA-binding</keyword>
<feature type="domain" description="HTH lysR-type" evidence="5">
    <location>
        <begin position="8"/>
        <end position="65"/>
    </location>
</feature>
<dbReference type="InterPro" id="IPR058163">
    <property type="entry name" value="LysR-type_TF_proteobact-type"/>
</dbReference>
<dbReference type="PANTHER" id="PTHR30537:SF26">
    <property type="entry name" value="GLYCINE CLEAVAGE SYSTEM TRANSCRIPTIONAL ACTIVATOR"/>
    <property type="match status" value="1"/>
</dbReference>
<gene>
    <name evidence="6" type="primary">gcvA_1</name>
    <name evidence="6" type="ORF">LMG3441_01016</name>
</gene>
<dbReference type="Gene3D" id="3.40.190.10">
    <property type="entry name" value="Periplasmic binding protein-like II"/>
    <property type="match status" value="2"/>
</dbReference>
<dbReference type="InterPro" id="IPR000847">
    <property type="entry name" value="LysR_HTH_N"/>
</dbReference>